<gene>
    <name evidence="2" type="ORF">JYU34_021151</name>
</gene>
<keyword evidence="3" id="KW-1185">Reference proteome</keyword>
<accession>A0ABQ7PSV8</accession>
<protein>
    <submittedName>
        <fullName evidence="2">Uncharacterized protein</fullName>
    </submittedName>
</protein>
<dbReference type="Proteomes" id="UP000823941">
    <property type="component" value="Chromosome 29"/>
</dbReference>
<dbReference type="EMBL" id="JAHIBW010000029">
    <property type="protein sequence ID" value="KAG7296054.1"/>
    <property type="molecule type" value="Genomic_DNA"/>
</dbReference>
<feature type="region of interest" description="Disordered" evidence="1">
    <location>
        <begin position="16"/>
        <end position="38"/>
    </location>
</feature>
<proteinExistence type="predicted"/>
<sequence>MREVCRRGVVVGEVETSLTGTGGGGGGGERRRSHLDASECSCPTTLRLRRAPLTTPHFHPDRHTPRALALTVPTLL</sequence>
<name>A0ABQ7PSV8_PLUXY</name>
<evidence type="ECO:0000256" key="1">
    <source>
        <dbReference type="SAM" id="MobiDB-lite"/>
    </source>
</evidence>
<comment type="caution">
    <text evidence="2">The sequence shown here is derived from an EMBL/GenBank/DDBJ whole genome shotgun (WGS) entry which is preliminary data.</text>
</comment>
<feature type="compositionally biased region" description="Basic and acidic residues" evidence="1">
    <location>
        <begin position="28"/>
        <end position="37"/>
    </location>
</feature>
<evidence type="ECO:0000313" key="2">
    <source>
        <dbReference type="EMBL" id="KAG7296054.1"/>
    </source>
</evidence>
<evidence type="ECO:0000313" key="3">
    <source>
        <dbReference type="Proteomes" id="UP000823941"/>
    </source>
</evidence>
<organism evidence="2 3">
    <name type="scientific">Plutella xylostella</name>
    <name type="common">Diamondback moth</name>
    <name type="synonym">Plutella maculipennis</name>
    <dbReference type="NCBI Taxonomy" id="51655"/>
    <lineage>
        <taxon>Eukaryota</taxon>
        <taxon>Metazoa</taxon>
        <taxon>Ecdysozoa</taxon>
        <taxon>Arthropoda</taxon>
        <taxon>Hexapoda</taxon>
        <taxon>Insecta</taxon>
        <taxon>Pterygota</taxon>
        <taxon>Neoptera</taxon>
        <taxon>Endopterygota</taxon>
        <taxon>Lepidoptera</taxon>
        <taxon>Glossata</taxon>
        <taxon>Ditrysia</taxon>
        <taxon>Yponomeutoidea</taxon>
        <taxon>Plutellidae</taxon>
        <taxon>Plutella</taxon>
    </lineage>
</organism>
<reference evidence="2 3" key="1">
    <citation type="submission" date="2021-06" db="EMBL/GenBank/DDBJ databases">
        <title>A haploid diamondback moth (Plutella xylostella L.) genome assembly resolves 31 chromosomes and identifies a diamide resistance mutation.</title>
        <authorList>
            <person name="Ward C.M."/>
            <person name="Perry K.D."/>
            <person name="Baker G."/>
            <person name="Powis K."/>
            <person name="Heckel D.G."/>
            <person name="Baxter S.W."/>
        </authorList>
    </citation>
    <scope>NUCLEOTIDE SEQUENCE [LARGE SCALE GENOMIC DNA]</scope>
    <source>
        <strain evidence="2 3">LV</strain>
        <tissue evidence="2">Single pupa</tissue>
    </source>
</reference>